<gene>
    <name evidence="1" type="ORF">STARDEW_53</name>
</gene>
<evidence type="ECO:0000313" key="1">
    <source>
        <dbReference type="EMBL" id="UGO46664.1"/>
    </source>
</evidence>
<reference evidence="1 2" key="1">
    <citation type="submission" date="2021-11" db="EMBL/GenBank/DDBJ databases">
        <authorList>
            <person name="Thurgood T.L."/>
            <person name="Thompson D.W."/>
            <person name="Green C."/>
            <person name="Huhem E."/>
            <person name="Johnson L."/>
            <person name="Tayler S."/>
            <person name="Taylor A."/>
            <person name="Grose J.H."/>
        </authorList>
    </citation>
    <scope>NUCLEOTIDE SEQUENCE [LARGE SCALE GENOMIC DNA]</scope>
</reference>
<protein>
    <submittedName>
        <fullName evidence="1">Uncharacterized protein</fullName>
    </submittedName>
</protein>
<dbReference type="EMBL" id="OL615010">
    <property type="protein sequence ID" value="UGO46664.1"/>
    <property type="molecule type" value="Genomic_DNA"/>
</dbReference>
<organism evidence="1 2">
    <name type="scientific">Shigella phage vB_SboD_StarDew</name>
    <dbReference type="NCBI Taxonomy" id="2902747"/>
    <lineage>
        <taxon>Viruses</taxon>
        <taxon>Duplodnaviria</taxon>
        <taxon>Heunggongvirae</taxon>
        <taxon>Uroviricota</taxon>
        <taxon>Caudoviricetes</taxon>
        <taxon>Dhillonvirus</taxon>
        <taxon>Dhillonvirus stardew</taxon>
    </lineage>
</organism>
<name>A0AAE8YNL8_9CAUD</name>
<proteinExistence type="predicted"/>
<dbReference type="Proteomes" id="UP000827807">
    <property type="component" value="Segment"/>
</dbReference>
<keyword evidence="2" id="KW-1185">Reference proteome</keyword>
<sequence length="103" mass="11389">MLSRRCEAINADSLSAPVRQGAWACHKNVLATNWHPYYITPEARSRAGRQTLETEQMTPALMAGFSQKFISVDACIADYEMDGIATVCDGDTKTADETEETEQ</sequence>
<accession>A0AAE8YNL8</accession>
<evidence type="ECO:0000313" key="2">
    <source>
        <dbReference type="Proteomes" id="UP000827807"/>
    </source>
</evidence>